<proteinExistence type="predicted"/>
<dbReference type="PANTHER" id="PTHR21090">
    <property type="entry name" value="AROM/DEHYDROQUINATE SYNTHASE"/>
    <property type="match status" value="1"/>
</dbReference>
<dbReference type="SUPFAM" id="SSF55205">
    <property type="entry name" value="EPT/RTPC-like"/>
    <property type="match status" value="1"/>
</dbReference>
<dbReference type="InterPro" id="IPR036968">
    <property type="entry name" value="Enolpyruvate_Tfrase_sf"/>
</dbReference>
<sequence>RLEGLFDSSKQGDSVVKYIFSLLGVKSEFENRDVLSPVKLKVQRCLLPRFDYDFSGSPDLAQTIVVACCALGVKFKFTGLASLKIKETDRIEALKKELKKVGYVIYDENDNTLIWEGETCEPSFEPIDTYEDHRMALAFAPLAFKFPQIEINNPEVVSKSYPHYWEDLKKVGFEIVES</sequence>
<dbReference type="InterPro" id="IPR013792">
    <property type="entry name" value="RNA3'P_cycl/enolpyr_Trfase_a/b"/>
</dbReference>
<evidence type="ECO:0000259" key="2">
    <source>
        <dbReference type="Pfam" id="PF00275"/>
    </source>
</evidence>
<dbReference type="GO" id="GO:0003866">
    <property type="term" value="F:3-phosphoshikimate 1-carboxyvinyltransferase activity"/>
    <property type="evidence" value="ECO:0007669"/>
    <property type="project" value="TreeGrafter"/>
</dbReference>
<dbReference type="AlphaFoldDB" id="K1URC8"/>
<feature type="non-terminal residue" evidence="3">
    <location>
        <position position="1"/>
    </location>
</feature>
<name>K1URC8_9ZZZZ</name>
<dbReference type="PANTHER" id="PTHR21090:SF5">
    <property type="entry name" value="PENTAFUNCTIONAL AROM POLYPEPTIDE"/>
    <property type="match status" value="1"/>
</dbReference>
<dbReference type="Gene3D" id="3.65.10.10">
    <property type="entry name" value="Enolpyruvate transferase domain"/>
    <property type="match status" value="1"/>
</dbReference>
<dbReference type="InterPro" id="IPR023193">
    <property type="entry name" value="EPSP_synthase_CS"/>
</dbReference>
<dbReference type="GO" id="GO:0009423">
    <property type="term" value="P:chorismate biosynthetic process"/>
    <property type="evidence" value="ECO:0007669"/>
    <property type="project" value="TreeGrafter"/>
</dbReference>
<reference evidence="3" key="1">
    <citation type="journal article" date="2013" name="Environ. Microbiol.">
        <title>Microbiota from the distal guts of lean and obese adolescents exhibit partial functional redundancy besides clear differences in community structure.</title>
        <authorList>
            <person name="Ferrer M."/>
            <person name="Ruiz A."/>
            <person name="Lanza F."/>
            <person name="Haange S.B."/>
            <person name="Oberbach A."/>
            <person name="Till H."/>
            <person name="Bargiela R."/>
            <person name="Campoy C."/>
            <person name="Segura M.T."/>
            <person name="Richter M."/>
            <person name="von Bergen M."/>
            <person name="Seifert J."/>
            <person name="Suarez A."/>
        </authorList>
    </citation>
    <scope>NUCLEOTIDE SEQUENCE</scope>
</reference>
<evidence type="ECO:0000256" key="1">
    <source>
        <dbReference type="ARBA" id="ARBA00022679"/>
    </source>
</evidence>
<dbReference type="InterPro" id="IPR001986">
    <property type="entry name" value="Enolpyruvate_Tfrase_dom"/>
</dbReference>
<organism evidence="3">
    <name type="scientific">human gut metagenome</name>
    <dbReference type="NCBI Taxonomy" id="408170"/>
    <lineage>
        <taxon>unclassified sequences</taxon>
        <taxon>metagenomes</taxon>
        <taxon>organismal metagenomes</taxon>
    </lineage>
</organism>
<dbReference type="PROSITE" id="PS00885">
    <property type="entry name" value="EPSP_SYNTHASE_2"/>
    <property type="match status" value="1"/>
</dbReference>
<comment type="caution">
    <text evidence="3">The sequence shown here is derived from an EMBL/GenBank/DDBJ whole genome shotgun (WGS) entry which is preliminary data.</text>
</comment>
<keyword evidence="1 3" id="KW-0808">Transferase</keyword>
<protein>
    <submittedName>
        <fullName evidence="3">3-phosphoshikimate 1-carboxyvinyltransferase</fullName>
    </submittedName>
</protein>
<dbReference type="EMBL" id="AJWY01003868">
    <property type="protein sequence ID" value="EKC74041.1"/>
    <property type="molecule type" value="Genomic_DNA"/>
</dbReference>
<gene>
    <name evidence="3" type="ORF">LEA_05922</name>
</gene>
<feature type="domain" description="Enolpyruvate transferase" evidence="2">
    <location>
        <begin position="3"/>
        <end position="168"/>
    </location>
</feature>
<dbReference type="Pfam" id="PF00275">
    <property type="entry name" value="EPSP_synthase"/>
    <property type="match status" value="1"/>
</dbReference>
<evidence type="ECO:0000313" key="3">
    <source>
        <dbReference type="EMBL" id="EKC74041.1"/>
    </source>
</evidence>
<accession>K1URC8</accession>